<dbReference type="STRING" id="1629334.Cva_01348"/>
<feature type="chain" id="PRO_5005512742" evidence="1">
    <location>
        <begin position="23"/>
        <end position="160"/>
    </location>
</feature>
<name>A0A0K8MFM1_9PROT</name>
<keyword evidence="4" id="KW-1185">Reference proteome</keyword>
<dbReference type="InterPro" id="IPR050229">
    <property type="entry name" value="GlpE_sulfurtransferase"/>
</dbReference>
<comment type="caution">
    <text evidence="3">The sequence shown here is derived from an EMBL/GenBank/DDBJ whole genome shotgun (WGS) entry which is preliminary data.</text>
</comment>
<dbReference type="AlphaFoldDB" id="A0A0K8MFM1"/>
<evidence type="ECO:0000256" key="1">
    <source>
        <dbReference type="SAM" id="SignalP"/>
    </source>
</evidence>
<dbReference type="PROSITE" id="PS50206">
    <property type="entry name" value="RHODANESE_3"/>
    <property type="match status" value="1"/>
</dbReference>
<evidence type="ECO:0000313" key="3">
    <source>
        <dbReference type="EMBL" id="GAO98684.1"/>
    </source>
</evidence>
<feature type="domain" description="Rhodanese" evidence="2">
    <location>
        <begin position="65"/>
        <end position="160"/>
    </location>
</feature>
<dbReference type="SUPFAM" id="SSF52821">
    <property type="entry name" value="Rhodanese/Cell cycle control phosphatase"/>
    <property type="match status" value="1"/>
</dbReference>
<dbReference type="Proteomes" id="UP000036771">
    <property type="component" value="Unassembled WGS sequence"/>
</dbReference>
<dbReference type="InterPro" id="IPR001763">
    <property type="entry name" value="Rhodanese-like_dom"/>
</dbReference>
<proteinExistence type="predicted"/>
<dbReference type="SMART" id="SM00450">
    <property type="entry name" value="RHOD"/>
    <property type="match status" value="1"/>
</dbReference>
<keyword evidence="1" id="KW-0732">Signal</keyword>
<feature type="signal peptide" evidence="1">
    <location>
        <begin position="1"/>
        <end position="22"/>
    </location>
</feature>
<organism evidence="3 4">
    <name type="scientific">Caedimonas varicaedens</name>
    <dbReference type="NCBI Taxonomy" id="1629334"/>
    <lineage>
        <taxon>Bacteria</taxon>
        <taxon>Pseudomonadati</taxon>
        <taxon>Pseudomonadota</taxon>
        <taxon>Alphaproteobacteria</taxon>
        <taxon>Holosporales</taxon>
        <taxon>Caedimonadaceae</taxon>
        <taxon>Caedimonas</taxon>
    </lineage>
</organism>
<reference evidence="3 4" key="1">
    <citation type="submission" date="2015-03" db="EMBL/GenBank/DDBJ databases">
        <title>Caedibacter varicaedens, whole genome shotgun sequence.</title>
        <authorList>
            <person name="Suzuki H."/>
            <person name="Dapper A.L."/>
            <person name="Gibson A.K."/>
            <person name="Jackson C."/>
            <person name="Lee H."/>
            <person name="Pejaver V.R."/>
            <person name="Doak T."/>
            <person name="Lynch M."/>
        </authorList>
    </citation>
    <scope>NUCLEOTIDE SEQUENCE [LARGE SCALE GENOMIC DNA]</scope>
</reference>
<evidence type="ECO:0000259" key="2">
    <source>
        <dbReference type="PROSITE" id="PS50206"/>
    </source>
</evidence>
<dbReference type="EMBL" id="BBVC01000079">
    <property type="protein sequence ID" value="GAO98684.1"/>
    <property type="molecule type" value="Genomic_DNA"/>
</dbReference>
<dbReference type="Pfam" id="PF00581">
    <property type="entry name" value="Rhodanese"/>
    <property type="match status" value="1"/>
</dbReference>
<dbReference type="OrthoDB" id="9789585at2"/>
<sequence length="160" mass="18135" precursor="true">MNFLQRISLSGVLLLMSFPAFAQTSSQEEPSQKEIQDTVRAEQYFADEINFTINPHGVKSVLEGKNQNITLVDVRAAKNYAEGHVPSAINLPFDKFSRFEGTEKEFPELRKDGFNYVYCYELGCNLATKAARKLASLGYPVKEMKGGFNAWKDHNYPIEK</sequence>
<dbReference type="Gene3D" id="3.40.250.10">
    <property type="entry name" value="Rhodanese-like domain"/>
    <property type="match status" value="1"/>
</dbReference>
<dbReference type="PANTHER" id="PTHR43031:SF1">
    <property type="entry name" value="PYRIDINE NUCLEOTIDE-DISULPHIDE OXIDOREDUCTASE"/>
    <property type="match status" value="1"/>
</dbReference>
<protein>
    <submittedName>
        <fullName evidence="3">Molybdopterin biosynthesis protein MoeB</fullName>
    </submittedName>
</protein>
<dbReference type="PANTHER" id="PTHR43031">
    <property type="entry name" value="FAD-DEPENDENT OXIDOREDUCTASE"/>
    <property type="match status" value="1"/>
</dbReference>
<accession>A0A0K8MFM1</accession>
<evidence type="ECO:0000313" key="4">
    <source>
        <dbReference type="Proteomes" id="UP000036771"/>
    </source>
</evidence>
<gene>
    <name evidence="3" type="ORF">Cva_01348</name>
</gene>
<dbReference type="InterPro" id="IPR036873">
    <property type="entry name" value="Rhodanese-like_dom_sf"/>
</dbReference>